<dbReference type="KEGG" id="spet:CEP67_01645"/>
<dbReference type="AlphaFoldDB" id="A0A1Z3TYF7"/>
<gene>
    <name evidence="4" type="ORF">CJ235_05620</name>
    <name evidence="3" type="ORF">NW133_03875</name>
</gene>
<proteinExistence type="predicted"/>
<feature type="domain" description="Mid2" evidence="2">
    <location>
        <begin position="6"/>
        <end position="65"/>
    </location>
</feature>
<protein>
    <submittedName>
        <fullName evidence="4">Mid2-like cell wall stress sensor domain protein</fullName>
    </submittedName>
</protein>
<comment type="caution">
    <text evidence="4">The sequence shown here is derived from an EMBL/GenBank/DDBJ whole genome shotgun (WGS) entry which is preliminary data.</text>
</comment>
<dbReference type="Proteomes" id="UP001072952">
    <property type="component" value="Unassembled WGS sequence"/>
</dbReference>
<name>A0A1Z3TYF7_9STAP</name>
<feature type="transmembrane region" description="Helical" evidence="1">
    <location>
        <begin position="6"/>
        <end position="23"/>
    </location>
</feature>
<feature type="transmembrane region" description="Helical" evidence="1">
    <location>
        <begin position="44"/>
        <end position="66"/>
    </location>
</feature>
<evidence type="ECO:0000259" key="2">
    <source>
        <dbReference type="Pfam" id="PF04478"/>
    </source>
</evidence>
<evidence type="ECO:0000313" key="4">
    <source>
        <dbReference type="EMBL" id="PMC19844.1"/>
    </source>
</evidence>
<evidence type="ECO:0000313" key="6">
    <source>
        <dbReference type="Proteomes" id="UP001072952"/>
    </source>
</evidence>
<keyword evidence="1" id="KW-1133">Transmembrane helix</keyword>
<dbReference type="Proteomes" id="UP000235748">
    <property type="component" value="Unassembled WGS sequence"/>
</dbReference>
<keyword evidence="1" id="KW-0812">Transmembrane</keyword>
<dbReference type="STRING" id="170573.GCA_001076995_01065"/>
<evidence type="ECO:0000256" key="1">
    <source>
        <dbReference type="SAM" id="Phobius"/>
    </source>
</evidence>
<reference evidence="4 5" key="1">
    <citation type="submission" date="2017-09" db="EMBL/GenBank/DDBJ databases">
        <title>Bacterial strain isolated from the female urinary microbiota.</title>
        <authorList>
            <person name="Thomas-White K."/>
            <person name="Kumar N."/>
            <person name="Forster S."/>
            <person name="Putonti C."/>
            <person name="Lawley T."/>
            <person name="Wolfe A.J."/>
        </authorList>
    </citation>
    <scope>NUCLEOTIDE SEQUENCE [LARGE SCALE GENOMIC DNA]</scope>
    <source>
        <strain evidence="4 5">UMB0834</strain>
    </source>
</reference>
<dbReference type="EMBL" id="PNGG01000002">
    <property type="protein sequence ID" value="PMC19844.1"/>
    <property type="molecule type" value="Genomic_DNA"/>
</dbReference>
<organism evidence="4 5">
    <name type="scientific">Staphylococcus pettenkoferi</name>
    <dbReference type="NCBI Taxonomy" id="170573"/>
    <lineage>
        <taxon>Bacteria</taxon>
        <taxon>Bacillati</taxon>
        <taxon>Bacillota</taxon>
        <taxon>Bacilli</taxon>
        <taxon>Bacillales</taxon>
        <taxon>Staphylococcaceae</taxon>
        <taxon>Staphylococcus</taxon>
    </lineage>
</organism>
<dbReference type="RefSeq" id="WP_002470988.1">
    <property type="nucleotide sequence ID" value="NZ_CP022096.2"/>
</dbReference>
<evidence type="ECO:0000313" key="3">
    <source>
        <dbReference type="EMBL" id="MCY1582687.1"/>
    </source>
</evidence>
<dbReference type="EMBL" id="JANSLD010000013">
    <property type="protein sequence ID" value="MCY1582687.1"/>
    <property type="molecule type" value="Genomic_DNA"/>
</dbReference>
<dbReference type="Pfam" id="PF04478">
    <property type="entry name" value="Mid2"/>
    <property type="match status" value="1"/>
</dbReference>
<evidence type="ECO:0000313" key="5">
    <source>
        <dbReference type="Proteomes" id="UP000235748"/>
    </source>
</evidence>
<dbReference type="GeneID" id="42042514"/>
<reference evidence="3" key="3">
    <citation type="submission" date="2022-08" db="EMBL/GenBank/DDBJ databases">
        <authorList>
            <person name="Magnan C."/>
        </authorList>
    </citation>
    <scope>NUCLEOTIDE SEQUENCE</scope>
    <source>
        <strain evidence="3">NSP012P</strain>
    </source>
</reference>
<keyword evidence="6" id="KW-1185">Reference proteome</keyword>
<sequence>MFNFWVLFGITLLIAVYCGITFFSNMSQSVQNRKDNKSKNKNNIYGIVFGIFIVLAIIELLVFIFVG</sequence>
<keyword evidence="1" id="KW-0472">Membrane</keyword>
<reference evidence="3" key="2">
    <citation type="journal article" date="2022" name="Int. J. Mol. Sci.">
        <title>Phenotypic and Genotypic Virulence Characterisation of Staphylococcus pettenkoferi Strains Isolated from Human Bloodstream and Diabetic Foot Infections.</title>
        <authorList>
            <person name="Magnan C."/>
            <person name="Ahmad-Mansour N."/>
            <person name="Pouget C."/>
            <person name="Morsli M."/>
            <person name="Huc-Brandt S."/>
            <person name="Pantel A."/>
            <person name="Dunyach-Remy C."/>
            <person name="Sotto A."/>
            <person name="Molle V."/>
            <person name="Lavigne J.-P."/>
        </authorList>
    </citation>
    <scope>NUCLEOTIDE SEQUENCE</scope>
    <source>
        <strain evidence="3">NSP012P</strain>
    </source>
</reference>
<accession>A0A1Z3TYF7</accession>
<dbReference type="InterPro" id="IPR007567">
    <property type="entry name" value="Mid2_dom"/>
</dbReference>